<name>A0AA39GW20_9BILA</name>
<evidence type="ECO:0000256" key="11">
    <source>
        <dbReference type="ARBA" id="ARBA00023136"/>
    </source>
</evidence>
<evidence type="ECO:0000256" key="7">
    <source>
        <dbReference type="ARBA" id="ARBA00022692"/>
    </source>
</evidence>
<dbReference type="EMBL" id="JAUCMV010000005">
    <property type="protein sequence ID" value="KAK0394181.1"/>
    <property type="molecule type" value="Genomic_DNA"/>
</dbReference>
<protein>
    <recommendedName>
        <fullName evidence="4">N-acetylgalactosaminide beta-1,3-galactosyltransferase</fullName>
        <ecNumber evidence="4">2.4.1.122</ecNumber>
    </recommendedName>
</protein>
<feature type="signal peptide" evidence="12">
    <location>
        <begin position="1"/>
        <end position="20"/>
    </location>
</feature>
<evidence type="ECO:0000256" key="5">
    <source>
        <dbReference type="ARBA" id="ARBA00022676"/>
    </source>
</evidence>
<keyword evidence="6" id="KW-0808">Transferase</keyword>
<keyword evidence="5" id="KW-0328">Glycosyltransferase</keyword>
<comment type="similarity">
    <text evidence="3">Belongs to the glycosyltransferase 31 family. Beta3-Gal-T subfamily.</text>
</comment>
<evidence type="ECO:0000256" key="4">
    <source>
        <dbReference type="ARBA" id="ARBA00012557"/>
    </source>
</evidence>
<comment type="subcellular location">
    <subcellularLocation>
        <location evidence="1">Membrane</location>
        <topology evidence="1">Single-pass type II membrane protein</topology>
    </subcellularLocation>
</comment>
<proteinExistence type="inferred from homology"/>
<keyword evidence="12" id="KW-0732">Signal</keyword>
<dbReference type="InterPro" id="IPR003378">
    <property type="entry name" value="Fringe-like_glycosylTrfase"/>
</dbReference>
<dbReference type="InterPro" id="IPR026050">
    <property type="entry name" value="C1GALT1/C1GALT1_chp1"/>
</dbReference>
<dbReference type="PANTHER" id="PTHR23033">
    <property type="entry name" value="BETA1,3-GALACTOSYLTRANSFERASE"/>
    <property type="match status" value="1"/>
</dbReference>
<keyword evidence="9" id="KW-0735">Signal-anchor</keyword>
<dbReference type="Pfam" id="PF02434">
    <property type="entry name" value="Fringe"/>
    <property type="match status" value="1"/>
</dbReference>
<dbReference type="Proteomes" id="UP001175271">
    <property type="component" value="Unassembled WGS sequence"/>
</dbReference>
<dbReference type="AlphaFoldDB" id="A0AA39GW20"/>
<keyword evidence="11" id="KW-0472">Membrane</keyword>
<comment type="caution">
    <text evidence="14">The sequence shown here is derived from an EMBL/GenBank/DDBJ whole genome shotgun (WGS) entry which is preliminary data.</text>
</comment>
<evidence type="ECO:0000256" key="3">
    <source>
        <dbReference type="ARBA" id="ARBA00006462"/>
    </source>
</evidence>
<evidence type="ECO:0000256" key="10">
    <source>
        <dbReference type="ARBA" id="ARBA00022989"/>
    </source>
</evidence>
<feature type="domain" description="Fringe-like glycosyltransferase" evidence="13">
    <location>
        <begin position="26"/>
        <end position="155"/>
    </location>
</feature>
<evidence type="ECO:0000256" key="8">
    <source>
        <dbReference type="ARBA" id="ARBA00022741"/>
    </source>
</evidence>
<evidence type="ECO:0000256" key="2">
    <source>
        <dbReference type="ARBA" id="ARBA00004922"/>
    </source>
</evidence>
<dbReference type="EC" id="2.4.1.122" evidence="4"/>
<accession>A0AA39GW20</accession>
<evidence type="ECO:0000256" key="6">
    <source>
        <dbReference type="ARBA" id="ARBA00022679"/>
    </source>
</evidence>
<evidence type="ECO:0000256" key="9">
    <source>
        <dbReference type="ARBA" id="ARBA00022968"/>
    </source>
</evidence>
<keyword evidence="15" id="KW-1185">Reference proteome</keyword>
<keyword evidence="8" id="KW-0547">Nucleotide-binding</keyword>
<reference evidence="14" key="1">
    <citation type="submission" date="2023-06" db="EMBL/GenBank/DDBJ databases">
        <title>Genomic analysis of the entomopathogenic nematode Steinernema hermaphroditum.</title>
        <authorList>
            <person name="Schwarz E.M."/>
            <person name="Heppert J.K."/>
            <person name="Baniya A."/>
            <person name="Schwartz H.T."/>
            <person name="Tan C.-H."/>
            <person name="Antoshechkin I."/>
            <person name="Sternberg P.W."/>
            <person name="Goodrich-Blair H."/>
            <person name="Dillman A.R."/>
        </authorList>
    </citation>
    <scope>NUCLEOTIDE SEQUENCE</scope>
    <source>
        <strain evidence="14">PS9179</strain>
        <tissue evidence="14">Whole animal</tissue>
    </source>
</reference>
<organism evidence="14 15">
    <name type="scientific">Steinernema hermaphroditum</name>
    <dbReference type="NCBI Taxonomy" id="289476"/>
    <lineage>
        <taxon>Eukaryota</taxon>
        <taxon>Metazoa</taxon>
        <taxon>Ecdysozoa</taxon>
        <taxon>Nematoda</taxon>
        <taxon>Chromadorea</taxon>
        <taxon>Rhabditida</taxon>
        <taxon>Tylenchina</taxon>
        <taxon>Panagrolaimomorpha</taxon>
        <taxon>Strongyloidoidea</taxon>
        <taxon>Steinernematidae</taxon>
        <taxon>Steinernema</taxon>
    </lineage>
</organism>
<evidence type="ECO:0000259" key="13">
    <source>
        <dbReference type="Pfam" id="PF02434"/>
    </source>
</evidence>
<dbReference type="GO" id="GO:0016020">
    <property type="term" value="C:membrane"/>
    <property type="evidence" value="ECO:0007669"/>
    <property type="project" value="UniProtKB-SubCell"/>
</dbReference>
<gene>
    <name evidence="14" type="ORF">QR680_000607</name>
</gene>
<evidence type="ECO:0000313" key="15">
    <source>
        <dbReference type="Proteomes" id="UP001175271"/>
    </source>
</evidence>
<evidence type="ECO:0000313" key="14">
    <source>
        <dbReference type="EMBL" id="KAK0394181.1"/>
    </source>
</evidence>
<feature type="chain" id="PRO_5041448444" description="N-acetylgalactosaminide beta-1,3-galactosyltransferase" evidence="12">
    <location>
        <begin position="21"/>
        <end position="293"/>
    </location>
</feature>
<comment type="pathway">
    <text evidence="2">Protein modification; protein glycosylation.</text>
</comment>
<dbReference type="Gene3D" id="3.90.550.50">
    <property type="match status" value="1"/>
</dbReference>
<evidence type="ECO:0000256" key="1">
    <source>
        <dbReference type="ARBA" id="ARBA00004606"/>
    </source>
</evidence>
<keyword evidence="7" id="KW-0812">Transmembrane</keyword>
<dbReference type="GO" id="GO:0016263">
    <property type="term" value="F:glycoprotein-N-acetylgalactosamine 3-beta-galactosyltransferase activity"/>
    <property type="evidence" value="ECO:0007669"/>
    <property type="project" value="UniProtKB-EC"/>
</dbReference>
<dbReference type="GO" id="GO:0000166">
    <property type="term" value="F:nucleotide binding"/>
    <property type="evidence" value="ECO:0007669"/>
    <property type="project" value="UniProtKB-KW"/>
</dbReference>
<evidence type="ECO:0000256" key="12">
    <source>
        <dbReference type="SAM" id="SignalP"/>
    </source>
</evidence>
<keyword evidence="10" id="KW-1133">Transmembrane helix</keyword>
<dbReference type="PANTHER" id="PTHR23033:SF12">
    <property type="entry name" value="GLYCOPROTEIN-N-ACETYLGALACTOSAMINE 3-BETA-GALACTOSYLTRANSFERASE 1-RELATED"/>
    <property type="match status" value="1"/>
</dbReference>
<sequence>MVRLLLYALIVSALLDGVLMRRKGRILCLIHTATPSHETRARAILETWAQKCHRFIFFTNSPMPSHVPHIVFSELATRDHSWEKIRKVFKYAYENLYEKFDWYLRADDDAYIVMENLEKFVGRYDSNKPHLFGYRWNFYVKRGFADGGAYVISREALRLFYNEMKYNHTLCPEIHRAEEDQEFAKCLSKISVYPSRSTDDYGKQLFHHFHPMELESSFLFQFIVKYSFDKFEPFPVHYSRDTISMHHLSPFEMRMYHYLLYGVKYHQRSHALAAPTPMAEGNLSQLTASVEKS</sequence>